<sequence>MQLARAVPLSYQAVMLSVIIETGNDEEGLARTLATLVSGAVEGLVRDVVVCDSGSVDGTKAVADHAGCVWIAGGIGEAVLAAKGDWLLLLEPGARLLDGWTEAVAIHAARSAMAARFSRDRSQPTPFLARVFRRPGPLTQGLLLPRGQALALSGHAGNAGALGRGLAVRTLPAVILPAPSRSARERLAST</sequence>
<evidence type="ECO:0000256" key="3">
    <source>
        <dbReference type="ARBA" id="ARBA00022676"/>
    </source>
</evidence>
<dbReference type="Proteomes" id="UP000294958">
    <property type="component" value="Unassembled WGS sequence"/>
</dbReference>
<accession>A0A4R6YHQ5</accession>
<evidence type="ECO:0008006" key="8">
    <source>
        <dbReference type="Google" id="ProtNLM"/>
    </source>
</evidence>
<keyword evidence="7" id="KW-1185">Reference proteome</keyword>
<name>A0A4R6YHQ5_9HYPH</name>
<dbReference type="SUPFAM" id="SSF53448">
    <property type="entry name" value="Nucleotide-diphospho-sugar transferases"/>
    <property type="match status" value="1"/>
</dbReference>
<dbReference type="EMBL" id="SNZF01000006">
    <property type="protein sequence ID" value="TDR36126.1"/>
    <property type="molecule type" value="Genomic_DNA"/>
</dbReference>
<comment type="caution">
    <text evidence="6">The sequence shown here is derived from an EMBL/GenBank/DDBJ whole genome shotgun (WGS) entry which is preliminary data.</text>
</comment>
<keyword evidence="2" id="KW-1003">Cell membrane</keyword>
<dbReference type="GO" id="GO:0005886">
    <property type="term" value="C:plasma membrane"/>
    <property type="evidence" value="ECO:0007669"/>
    <property type="project" value="UniProtKB-SubCell"/>
</dbReference>
<organism evidence="6 7">
    <name type="scientific">Aquamicrobium defluvii</name>
    <dbReference type="NCBI Taxonomy" id="69279"/>
    <lineage>
        <taxon>Bacteria</taxon>
        <taxon>Pseudomonadati</taxon>
        <taxon>Pseudomonadota</taxon>
        <taxon>Alphaproteobacteria</taxon>
        <taxon>Hyphomicrobiales</taxon>
        <taxon>Phyllobacteriaceae</taxon>
        <taxon>Aquamicrobium</taxon>
    </lineage>
</organism>
<evidence type="ECO:0000256" key="4">
    <source>
        <dbReference type="ARBA" id="ARBA00022679"/>
    </source>
</evidence>
<gene>
    <name evidence="6" type="ORF">DES43_10622</name>
</gene>
<keyword evidence="5" id="KW-0472">Membrane</keyword>
<keyword evidence="4" id="KW-0808">Transferase</keyword>
<dbReference type="GO" id="GO:0016757">
    <property type="term" value="F:glycosyltransferase activity"/>
    <property type="evidence" value="ECO:0007669"/>
    <property type="project" value="UniProtKB-KW"/>
</dbReference>
<evidence type="ECO:0000256" key="1">
    <source>
        <dbReference type="ARBA" id="ARBA00004236"/>
    </source>
</evidence>
<dbReference type="InterPro" id="IPR029044">
    <property type="entry name" value="Nucleotide-diphossugar_trans"/>
</dbReference>
<keyword evidence="3" id="KW-0328">Glycosyltransferase</keyword>
<dbReference type="AlphaFoldDB" id="A0A4R6YHQ5"/>
<dbReference type="PANTHER" id="PTHR43646:SF2">
    <property type="entry name" value="GLYCOSYLTRANSFERASE 2-LIKE DOMAIN-CONTAINING PROTEIN"/>
    <property type="match status" value="1"/>
</dbReference>
<comment type="subcellular location">
    <subcellularLocation>
        <location evidence="1">Cell membrane</location>
    </subcellularLocation>
</comment>
<protein>
    <recommendedName>
        <fullName evidence="8">Glycosyl transferase family 2</fullName>
    </recommendedName>
</protein>
<evidence type="ECO:0000256" key="2">
    <source>
        <dbReference type="ARBA" id="ARBA00022475"/>
    </source>
</evidence>
<dbReference type="Gene3D" id="3.90.550.10">
    <property type="entry name" value="Spore Coat Polysaccharide Biosynthesis Protein SpsA, Chain A"/>
    <property type="match status" value="1"/>
</dbReference>
<evidence type="ECO:0000313" key="7">
    <source>
        <dbReference type="Proteomes" id="UP000294958"/>
    </source>
</evidence>
<dbReference type="PANTHER" id="PTHR43646">
    <property type="entry name" value="GLYCOSYLTRANSFERASE"/>
    <property type="match status" value="1"/>
</dbReference>
<dbReference type="RefSeq" id="WP_342585378.1">
    <property type="nucleotide sequence ID" value="NZ_KK073881.1"/>
</dbReference>
<proteinExistence type="predicted"/>
<evidence type="ECO:0000313" key="6">
    <source>
        <dbReference type="EMBL" id="TDR36126.1"/>
    </source>
</evidence>
<reference evidence="6 7" key="1">
    <citation type="submission" date="2019-03" db="EMBL/GenBank/DDBJ databases">
        <title>Genomic Encyclopedia of Type Strains, Phase IV (KMG-IV): sequencing the most valuable type-strain genomes for metagenomic binning, comparative biology and taxonomic classification.</title>
        <authorList>
            <person name="Goeker M."/>
        </authorList>
    </citation>
    <scope>NUCLEOTIDE SEQUENCE [LARGE SCALE GENOMIC DNA]</scope>
    <source>
        <strain evidence="6 7">DSM 11603</strain>
    </source>
</reference>
<evidence type="ECO:0000256" key="5">
    <source>
        <dbReference type="ARBA" id="ARBA00023136"/>
    </source>
</evidence>